<dbReference type="AlphaFoldDB" id="A0A8T3BD38"/>
<dbReference type="EMBL" id="JAGYWB010000010">
    <property type="protein sequence ID" value="KAI0507329.1"/>
    <property type="molecule type" value="Genomic_DNA"/>
</dbReference>
<accession>A0A8T3BD38</accession>
<comment type="caution">
    <text evidence="1">The sequence shown here is derived from an EMBL/GenBank/DDBJ whole genome shotgun (WGS) entry which is preliminary data.</text>
</comment>
<evidence type="ECO:0000313" key="1">
    <source>
        <dbReference type="EMBL" id="KAI0507329.1"/>
    </source>
</evidence>
<proteinExistence type="predicted"/>
<sequence>MEFSIYRRFKMVRPSTTYRARESNFSIVHKEQRISTSSISATFRALRAAGSRRQH</sequence>
<organism evidence="1 2">
    <name type="scientific">Dendrobium nobile</name>
    <name type="common">Orchid</name>
    <dbReference type="NCBI Taxonomy" id="94219"/>
    <lineage>
        <taxon>Eukaryota</taxon>
        <taxon>Viridiplantae</taxon>
        <taxon>Streptophyta</taxon>
        <taxon>Embryophyta</taxon>
        <taxon>Tracheophyta</taxon>
        <taxon>Spermatophyta</taxon>
        <taxon>Magnoliopsida</taxon>
        <taxon>Liliopsida</taxon>
        <taxon>Asparagales</taxon>
        <taxon>Orchidaceae</taxon>
        <taxon>Epidendroideae</taxon>
        <taxon>Malaxideae</taxon>
        <taxon>Dendrobiinae</taxon>
        <taxon>Dendrobium</taxon>
    </lineage>
</organism>
<name>A0A8T3BD38_DENNO</name>
<protein>
    <submittedName>
        <fullName evidence="1">Uncharacterized protein</fullName>
    </submittedName>
</protein>
<gene>
    <name evidence="1" type="ORF">KFK09_013451</name>
</gene>
<evidence type="ECO:0000313" key="2">
    <source>
        <dbReference type="Proteomes" id="UP000829196"/>
    </source>
</evidence>
<dbReference type="Proteomes" id="UP000829196">
    <property type="component" value="Unassembled WGS sequence"/>
</dbReference>
<reference evidence="1" key="1">
    <citation type="journal article" date="2022" name="Front. Genet.">
        <title>Chromosome-Scale Assembly of the Dendrobium nobile Genome Provides Insights Into the Molecular Mechanism of the Biosynthesis of the Medicinal Active Ingredient of Dendrobium.</title>
        <authorList>
            <person name="Xu Q."/>
            <person name="Niu S.-C."/>
            <person name="Li K.-L."/>
            <person name="Zheng P.-J."/>
            <person name="Zhang X.-J."/>
            <person name="Jia Y."/>
            <person name="Liu Y."/>
            <person name="Niu Y.-X."/>
            <person name="Yu L.-H."/>
            <person name="Chen D.-F."/>
            <person name="Zhang G.-Q."/>
        </authorList>
    </citation>
    <scope>NUCLEOTIDE SEQUENCE</scope>
    <source>
        <tissue evidence="1">Leaf</tissue>
    </source>
</reference>
<keyword evidence="2" id="KW-1185">Reference proteome</keyword>